<dbReference type="OrthoDB" id="442193at2759"/>
<feature type="region of interest" description="Disordered" evidence="6">
    <location>
        <begin position="457"/>
        <end position="483"/>
    </location>
</feature>
<dbReference type="InterPro" id="IPR010280">
    <property type="entry name" value="U5_MeTrfase_fam"/>
</dbReference>
<dbReference type="PROSITE" id="PS01230">
    <property type="entry name" value="TRMA_1"/>
    <property type="match status" value="1"/>
</dbReference>
<feature type="binding site" evidence="4">
    <location>
        <position position="276"/>
    </location>
    <ligand>
        <name>S-adenosyl-L-methionine</name>
        <dbReference type="ChEBI" id="CHEBI:59789"/>
    </ligand>
</feature>
<dbReference type="Proteomes" id="UP000041254">
    <property type="component" value="Unassembled WGS sequence"/>
</dbReference>
<sequence>MSHAATREAIDDAKWAVLAPTGPPGFKDQPFAYHTELTMDIQTVTNDGHGIGRVELPGQHGKTWVVMVRDVIAGERVRVKIYRNFQNYSFAVLTEVLEASPNRIEPQCKLFGACGGCQYQHMTLEAQRELKRGHVQQVLHRLAGLPPDVQVNPVLGTGDAFGYRSKLTPHYDRPRRDQEGGGPIGFNSKFSRQIVDVPHCPIALDAINDQLPQTRQEVVEKRRRAVEAERHGIRKARGGTLLLRATEQGVVTDPRQECSEKVGRYRFWYTAGSFFQNNPFVLPRMVEYVNARLREPLSDGAPPRFLLDCYCGVGLFAICGHAHLETVVGVEVQGESVEAARRNAAENGANNCRFVLGNAQAIFGALSGDPSLPAMPSPSMAVVIDPPRKGCDRSFLRQLFRLSPARVVYVSCNPATQARDTIDFLGNGYRIDDIQPVDIFPQTKHIENIITFANERPGVPSENFPSSSPHTPPLTDADAPTAG</sequence>
<dbReference type="PANTHER" id="PTHR11061:SF30">
    <property type="entry name" value="TRNA (URACIL(54)-C(5))-METHYLTRANSFERASE"/>
    <property type="match status" value="1"/>
</dbReference>
<evidence type="ECO:0000256" key="1">
    <source>
        <dbReference type="ARBA" id="ARBA00022603"/>
    </source>
</evidence>
<dbReference type="STRING" id="1169540.A0A0G4ELN4"/>
<dbReference type="EMBL" id="CDMY01000259">
    <property type="protein sequence ID" value="CEL97929.1"/>
    <property type="molecule type" value="Genomic_DNA"/>
</dbReference>
<evidence type="ECO:0000256" key="3">
    <source>
        <dbReference type="ARBA" id="ARBA00022691"/>
    </source>
</evidence>
<evidence type="ECO:0000259" key="7">
    <source>
        <dbReference type="PROSITE" id="PS50926"/>
    </source>
</evidence>
<name>A0A0G4ELN4_VITBC</name>
<feature type="binding site" evidence="4">
    <location>
        <position position="385"/>
    </location>
    <ligand>
        <name>S-adenosyl-L-methionine</name>
        <dbReference type="ChEBI" id="CHEBI:59789"/>
    </ligand>
</feature>
<reference evidence="8 9" key="1">
    <citation type="submission" date="2014-11" db="EMBL/GenBank/DDBJ databases">
        <authorList>
            <person name="Zhu J."/>
            <person name="Qi W."/>
            <person name="Song R."/>
        </authorList>
    </citation>
    <scope>NUCLEOTIDE SEQUENCE [LARGE SCALE GENOMIC DNA]</scope>
</reference>
<gene>
    <name evidence="8" type="ORF">Vbra_12376</name>
</gene>
<comment type="similarity">
    <text evidence="4">Belongs to the class I-like SAM-binding methyltransferase superfamily. RNA M5U methyltransferase family.</text>
</comment>
<dbReference type="SUPFAM" id="SSF50249">
    <property type="entry name" value="Nucleic acid-binding proteins"/>
    <property type="match status" value="1"/>
</dbReference>
<dbReference type="OMA" id="GGCKWQH"/>
<dbReference type="VEuPathDB" id="CryptoDB:Vbra_12376"/>
<dbReference type="InterPro" id="IPR002792">
    <property type="entry name" value="TRAM_dom"/>
</dbReference>
<keyword evidence="1 4" id="KW-0489">Methyltransferase</keyword>
<dbReference type="Gene3D" id="2.40.50.140">
    <property type="entry name" value="Nucleic acid-binding proteins"/>
    <property type="match status" value="1"/>
</dbReference>
<feature type="binding site" evidence="4">
    <location>
        <position position="310"/>
    </location>
    <ligand>
        <name>S-adenosyl-L-methionine</name>
        <dbReference type="ChEBI" id="CHEBI:59789"/>
    </ligand>
</feature>
<dbReference type="AlphaFoldDB" id="A0A0G4ELN4"/>
<feature type="active site" evidence="5">
    <location>
        <position position="412"/>
    </location>
</feature>
<dbReference type="GO" id="GO:0008033">
    <property type="term" value="P:tRNA processing"/>
    <property type="evidence" value="ECO:0007669"/>
    <property type="project" value="InterPro"/>
</dbReference>
<feature type="binding site" evidence="4">
    <location>
        <position position="331"/>
    </location>
    <ligand>
        <name>S-adenosyl-L-methionine</name>
        <dbReference type="ChEBI" id="CHEBI:59789"/>
    </ligand>
</feature>
<dbReference type="PROSITE" id="PS51622">
    <property type="entry name" value="SAM_MT_RNA_M5U_2"/>
    <property type="match status" value="1"/>
</dbReference>
<dbReference type="PROSITE" id="PS51687">
    <property type="entry name" value="SAM_MT_RNA_M5U"/>
    <property type="match status" value="1"/>
</dbReference>
<dbReference type="SUPFAM" id="SSF53335">
    <property type="entry name" value="S-adenosyl-L-methionine-dependent methyltransferases"/>
    <property type="match status" value="1"/>
</dbReference>
<keyword evidence="3 4" id="KW-0949">S-adenosyl-L-methionine</keyword>
<dbReference type="PROSITE" id="PS01231">
    <property type="entry name" value="TRMA_2"/>
    <property type="match status" value="1"/>
</dbReference>
<feature type="active site" description="Nucleophile" evidence="4">
    <location>
        <position position="412"/>
    </location>
</feature>
<proteinExistence type="inferred from homology"/>
<dbReference type="GO" id="GO:0009451">
    <property type="term" value="P:RNA modification"/>
    <property type="evidence" value="ECO:0007669"/>
    <property type="project" value="UniProtKB-ARBA"/>
</dbReference>
<dbReference type="PhylomeDB" id="A0A0G4ELN4"/>
<evidence type="ECO:0000313" key="8">
    <source>
        <dbReference type="EMBL" id="CEL97929.1"/>
    </source>
</evidence>
<evidence type="ECO:0000313" key="9">
    <source>
        <dbReference type="Proteomes" id="UP000041254"/>
    </source>
</evidence>
<dbReference type="GO" id="GO:0032259">
    <property type="term" value="P:methylation"/>
    <property type="evidence" value="ECO:0007669"/>
    <property type="project" value="UniProtKB-KW"/>
</dbReference>
<dbReference type="InterPro" id="IPR029063">
    <property type="entry name" value="SAM-dependent_MTases_sf"/>
</dbReference>
<keyword evidence="2 4" id="KW-0808">Transferase</keyword>
<dbReference type="Gene3D" id="3.40.50.150">
    <property type="entry name" value="Vaccinia Virus protein VP39"/>
    <property type="match status" value="2"/>
</dbReference>
<dbReference type="PANTHER" id="PTHR11061">
    <property type="entry name" value="RNA M5U METHYLTRANSFERASE"/>
    <property type="match status" value="1"/>
</dbReference>
<dbReference type="Gene3D" id="2.40.50.1070">
    <property type="match status" value="1"/>
</dbReference>
<dbReference type="InParanoid" id="A0A0G4ELN4"/>
<dbReference type="PROSITE" id="PS50926">
    <property type="entry name" value="TRAM"/>
    <property type="match status" value="1"/>
</dbReference>
<accession>A0A0G4ELN4</accession>
<evidence type="ECO:0000256" key="6">
    <source>
        <dbReference type="SAM" id="MobiDB-lite"/>
    </source>
</evidence>
<evidence type="ECO:0000256" key="4">
    <source>
        <dbReference type="PROSITE-ProRule" id="PRU01024"/>
    </source>
</evidence>
<organism evidence="8 9">
    <name type="scientific">Vitrella brassicaformis (strain CCMP3155)</name>
    <dbReference type="NCBI Taxonomy" id="1169540"/>
    <lineage>
        <taxon>Eukaryota</taxon>
        <taxon>Sar</taxon>
        <taxon>Alveolata</taxon>
        <taxon>Colpodellida</taxon>
        <taxon>Vitrellaceae</taxon>
        <taxon>Vitrella</taxon>
    </lineage>
</organism>
<dbReference type="InterPro" id="IPR012340">
    <property type="entry name" value="NA-bd_OB-fold"/>
</dbReference>
<dbReference type="InterPro" id="IPR030391">
    <property type="entry name" value="MeTrfase_TrmA_CS"/>
</dbReference>
<dbReference type="InterPro" id="IPR025795">
    <property type="entry name" value="tRNA_(uracil-5-)_MeTrfase"/>
</dbReference>
<protein>
    <recommendedName>
        <fullName evidence="7">TRAM domain-containing protein</fullName>
    </recommendedName>
</protein>
<keyword evidence="9" id="KW-1185">Reference proteome</keyword>
<dbReference type="InterPro" id="IPR030390">
    <property type="entry name" value="MeTrfase_TrmA_AS"/>
</dbReference>
<dbReference type="CDD" id="cd02440">
    <property type="entry name" value="AdoMet_MTases"/>
    <property type="match status" value="1"/>
</dbReference>
<dbReference type="GO" id="GO:0030697">
    <property type="term" value="F:tRNA (uracil(54)-C5)-methyltransferase activity, S-adenosyl methionine-dependent"/>
    <property type="evidence" value="ECO:0007669"/>
    <property type="project" value="InterPro"/>
</dbReference>
<dbReference type="Pfam" id="PF05958">
    <property type="entry name" value="tRNA_U5-meth_tr"/>
    <property type="match status" value="1"/>
</dbReference>
<feature type="domain" description="TRAM" evidence="7">
    <location>
        <begin position="30"/>
        <end position="95"/>
    </location>
</feature>
<evidence type="ECO:0000256" key="2">
    <source>
        <dbReference type="ARBA" id="ARBA00022679"/>
    </source>
</evidence>
<evidence type="ECO:0000256" key="5">
    <source>
        <dbReference type="PROSITE-ProRule" id="PRU10015"/>
    </source>
</evidence>